<evidence type="ECO:0000313" key="2">
    <source>
        <dbReference type="Proteomes" id="UP000624701"/>
    </source>
</evidence>
<reference evidence="2" key="1">
    <citation type="journal article" date="2019" name="Int. J. Syst. Evol. Microbiol.">
        <title>The Global Catalogue of Microorganisms (GCM) 10K type strain sequencing project: providing services to taxonomists for standard genome sequencing and annotation.</title>
        <authorList>
            <consortium name="The Broad Institute Genomics Platform"/>
            <consortium name="The Broad Institute Genome Sequencing Center for Infectious Disease"/>
            <person name="Wu L."/>
            <person name="Ma J."/>
        </authorList>
    </citation>
    <scope>NUCLEOTIDE SEQUENCE [LARGE SCALE GENOMIC DNA]</scope>
    <source>
        <strain evidence="2">CCM 8681</strain>
    </source>
</reference>
<sequence>MDYSEAFKKETSGKYLFNADDVMIISYEDSQLYMKWRGLKTKPVVTDTNEFFVPDLYKKLRFVVHPDTKERYIAVISENNPDSLSYDYLKVADNYKTPSQYLDEKDFEKALEGFLKIKEKDSTSEFINQYKFNRLGYRYLRDNNFDDAIGVFIMNTKLHPKSDNVYDSLADAYVISGDSIKGYENYKKALEIDNGNRRAKKYIDAYEDK</sequence>
<protein>
    <recommendedName>
        <fullName evidence="3">Tetratricopeptide repeat protein</fullName>
    </recommendedName>
</protein>
<organism evidence="1 2">
    <name type="scientific">Winogradskyella haliclonae</name>
    <dbReference type="NCBI Taxonomy" id="2048558"/>
    <lineage>
        <taxon>Bacteria</taxon>
        <taxon>Pseudomonadati</taxon>
        <taxon>Bacteroidota</taxon>
        <taxon>Flavobacteriia</taxon>
        <taxon>Flavobacteriales</taxon>
        <taxon>Flavobacteriaceae</taxon>
        <taxon>Winogradskyella</taxon>
    </lineage>
</organism>
<proteinExistence type="predicted"/>
<accession>A0ABQ2BZT7</accession>
<evidence type="ECO:0008006" key="3">
    <source>
        <dbReference type="Google" id="ProtNLM"/>
    </source>
</evidence>
<dbReference type="EMBL" id="BMDQ01000003">
    <property type="protein sequence ID" value="GGI58009.1"/>
    <property type="molecule type" value="Genomic_DNA"/>
</dbReference>
<gene>
    <name evidence="1" type="ORF">GCM10011444_23180</name>
</gene>
<keyword evidence="2" id="KW-1185">Reference proteome</keyword>
<name>A0ABQ2BZT7_9FLAO</name>
<dbReference type="Gene3D" id="1.25.40.10">
    <property type="entry name" value="Tetratricopeptide repeat domain"/>
    <property type="match status" value="1"/>
</dbReference>
<dbReference type="SUPFAM" id="SSF48452">
    <property type="entry name" value="TPR-like"/>
    <property type="match status" value="1"/>
</dbReference>
<dbReference type="Proteomes" id="UP000624701">
    <property type="component" value="Unassembled WGS sequence"/>
</dbReference>
<evidence type="ECO:0000313" key="1">
    <source>
        <dbReference type="EMBL" id="GGI58009.1"/>
    </source>
</evidence>
<comment type="caution">
    <text evidence="1">The sequence shown here is derived from an EMBL/GenBank/DDBJ whole genome shotgun (WGS) entry which is preliminary data.</text>
</comment>
<dbReference type="InterPro" id="IPR011990">
    <property type="entry name" value="TPR-like_helical_dom_sf"/>
</dbReference>